<dbReference type="eggNOG" id="COG0675">
    <property type="taxonomic scope" value="Bacteria"/>
</dbReference>
<keyword evidence="1" id="KW-0238">DNA-binding</keyword>
<dbReference type="Proteomes" id="UP000000256">
    <property type="component" value="Chromosome"/>
</dbReference>
<dbReference type="InterPro" id="IPR010095">
    <property type="entry name" value="Cas12f1-like_TNB"/>
</dbReference>
<accession>A4XIV5</accession>
<evidence type="ECO:0000313" key="5">
    <source>
        <dbReference type="Proteomes" id="UP000000256"/>
    </source>
</evidence>
<protein>
    <submittedName>
        <fullName evidence="4">Transposase, IS605 OrfB</fullName>
    </submittedName>
</protein>
<sequence>MTKTEIAQTLQQTKERRKSQIPVVYQLKINLNSVSKETKNKLFRLFLEAKWLYNYIVADIENRLNSNADKLKEVEIKVGENFERRKIENLSSQMKQAIRERIEQNLYSLHVQKENGYRTGKLHFKHYVNSIPLKQFGNTFKFVNQQKTRVKIQGIKKPLRVLGGHQISENSEIAKAELVRKPSGIYLFVTCYIDRDKYTKVWEQRKNRKGVIKPRVWQTFDVGAGIDFKPAGLVLSNTFKLEWQIKETKRLKKLQKQFARQKKGSKRWYKTKEKIAKEYERLTNIKYDVINKVCSFLYRYRKICFQEDSIKGWKDGLFSRSVHHSAVGAIKRRLSDSLRVSTAVVKRNIPTTKTCSNCGSRREVLLSDRIFKCSVCGLSIDRDLNAAINMLKEVGLGRSEVKPVK</sequence>
<keyword evidence="5" id="KW-1185">Reference proteome</keyword>
<dbReference type="HOGENOM" id="CLU_052946_0_0_9"/>
<dbReference type="SMR" id="A4XIV5"/>
<evidence type="ECO:0000256" key="1">
    <source>
        <dbReference type="ARBA" id="ARBA00023125"/>
    </source>
</evidence>
<keyword evidence="2" id="KW-0175">Coiled coil</keyword>
<dbReference type="RefSeq" id="WP_011916776.1">
    <property type="nucleotide sequence ID" value="NC_009437.1"/>
</dbReference>
<evidence type="ECO:0000313" key="4">
    <source>
        <dbReference type="EMBL" id="ABP66840.1"/>
    </source>
</evidence>
<organism evidence="4 5">
    <name type="scientific">Caldicellulosiruptor saccharolyticus (strain ATCC 43494 / DSM 8903 / Tp8T 6331)</name>
    <dbReference type="NCBI Taxonomy" id="351627"/>
    <lineage>
        <taxon>Bacteria</taxon>
        <taxon>Bacillati</taxon>
        <taxon>Bacillota</taxon>
        <taxon>Bacillota incertae sedis</taxon>
        <taxon>Caldicellulosiruptorales</taxon>
        <taxon>Caldicellulosiruptoraceae</taxon>
        <taxon>Caldicellulosiruptor</taxon>
    </lineage>
</organism>
<evidence type="ECO:0000259" key="3">
    <source>
        <dbReference type="Pfam" id="PF07282"/>
    </source>
</evidence>
<dbReference type="EMBL" id="CP000679">
    <property type="protein sequence ID" value="ABP66840.1"/>
    <property type="molecule type" value="Genomic_DNA"/>
</dbReference>
<reference evidence="4 5" key="1">
    <citation type="journal article" date="2008" name="Appl. Environ. Microbiol.">
        <title>Hydrogenomics of the extremely thermophilic bacterium Caldicellulosiruptor saccharolyticus.</title>
        <authorList>
            <person name="van de Werken H.J."/>
            <person name="Verhaart M.R."/>
            <person name="VanFossen A.L."/>
            <person name="Willquist K."/>
            <person name="Lewis D.L."/>
            <person name="Nichols J.D."/>
            <person name="Goorissen H.P."/>
            <person name="Mongodin E.F."/>
            <person name="Nelson K.E."/>
            <person name="van Niel E.W."/>
            <person name="Stams A.J."/>
            <person name="Ward D.E."/>
            <person name="de Vos W.M."/>
            <person name="van der Oost J."/>
            <person name="Kelly R.M."/>
            <person name="Kengen S.W."/>
        </authorList>
    </citation>
    <scope>NUCLEOTIDE SEQUENCE [LARGE SCALE GENOMIC DNA]</scope>
    <source>
        <strain evidence="5">ATCC 43494 / DSM 8903 / Tp8T 6331</strain>
    </source>
</reference>
<dbReference type="AlphaFoldDB" id="A4XIV5"/>
<dbReference type="OrthoDB" id="56768at2"/>
<gene>
    <name evidence="4" type="ordered locus">Csac_1237</name>
</gene>
<proteinExistence type="predicted"/>
<dbReference type="STRING" id="351627.Csac_1237"/>
<name>A4XIV5_CALS8</name>
<dbReference type="Pfam" id="PF07282">
    <property type="entry name" value="Cas12f1-like_TNB"/>
    <property type="match status" value="1"/>
</dbReference>
<feature type="coiled-coil region" evidence="2">
    <location>
        <begin position="57"/>
        <end position="100"/>
    </location>
</feature>
<dbReference type="GO" id="GO:0003677">
    <property type="term" value="F:DNA binding"/>
    <property type="evidence" value="ECO:0007669"/>
    <property type="project" value="UniProtKB-KW"/>
</dbReference>
<evidence type="ECO:0000256" key="2">
    <source>
        <dbReference type="SAM" id="Coils"/>
    </source>
</evidence>
<dbReference type="KEGG" id="csc:Csac_1237"/>
<feature type="domain" description="Cas12f1-like TNB" evidence="3">
    <location>
        <begin position="344"/>
        <end position="390"/>
    </location>
</feature>